<comment type="caution">
    <text evidence="8">The sequence shown here is derived from an EMBL/GenBank/DDBJ whole genome shotgun (WGS) entry which is preliminary data.</text>
</comment>
<dbReference type="PANTHER" id="PTHR11923:SF51">
    <property type="entry name" value="LYSOSOME MEMBRANE PROTEIN 2"/>
    <property type="match status" value="1"/>
</dbReference>
<dbReference type="PRINTS" id="PR01609">
    <property type="entry name" value="CD36FAMILY"/>
</dbReference>
<dbReference type="AlphaFoldDB" id="A0A2R5GHJ1"/>
<dbReference type="Pfam" id="PF01130">
    <property type="entry name" value="CD36"/>
    <property type="match status" value="1"/>
</dbReference>
<evidence type="ECO:0000256" key="6">
    <source>
        <dbReference type="ARBA" id="ARBA00023180"/>
    </source>
</evidence>
<evidence type="ECO:0000313" key="9">
    <source>
        <dbReference type="Proteomes" id="UP000241890"/>
    </source>
</evidence>
<dbReference type="InterPro" id="IPR002159">
    <property type="entry name" value="CD36_fam"/>
</dbReference>
<reference evidence="8 9" key="1">
    <citation type="submission" date="2017-12" db="EMBL/GenBank/DDBJ databases">
        <title>Sequencing, de novo assembly and annotation of complete genome of a new Thraustochytrid species, strain FCC1311.</title>
        <authorList>
            <person name="Sedici K."/>
            <person name="Godart F."/>
            <person name="Aiese Cigliano R."/>
            <person name="Sanseverino W."/>
            <person name="Barakat M."/>
            <person name="Ortet P."/>
            <person name="Marechal E."/>
            <person name="Cagnac O."/>
            <person name="Amato A."/>
        </authorList>
    </citation>
    <scope>NUCLEOTIDE SEQUENCE [LARGE SCALE GENOMIC DNA]</scope>
</reference>
<evidence type="ECO:0000313" key="8">
    <source>
        <dbReference type="EMBL" id="GBG30366.1"/>
    </source>
</evidence>
<keyword evidence="6" id="KW-0325">Glycoprotein</keyword>
<name>A0A2R5GHJ1_9STRA</name>
<dbReference type="Proteomes" id="UP000241890">
    <property type="component" value="Unassembled WGS sequence"/>
</dbReference>
<evidence type="ECO:0000256" key="7">
    <source>
        <dbReference type="SAM" id="Phobius"/>
    </source>
</evidence>
<evidence type="ECO:0000256" key="4">
    <source>
        <dbReference type="ARBA" id="ARBA00022989"/>
    </source>
</evidence>
<evidence type="ECO:0000256" key="2">
    <source>
        <dbReference type="ARBA" id="ARBA00010532"/>
    </source>
</evidence>
<keyword evidence="9" id="KW-1185">Reference proteome</keyword>
<feature type="transmembrane region" description="Helical" evidence="7">
    <location>
        <begin position="677"/>
        <end position="694"/>
    </location>
</feature>
<keyword evidence="5 7" id="KW-0472">Membrane</keyword>
<feature type="transmembrane region" description="Helical" evidence="7">
    <location>
        <begin position="561"/>
        <end position="581"/>
    </location>
</feature>
<comment type="similarity">
    <text evidence="2">Belongs to the CD36 family.</text>
</comment>
<dbReference type="InParanoid" id="A0A2R5GHJ1"/>
<feature type="transmembrane region" description="Helical" evidence="7">
    <location>
        <begin position="449"/>
        <end position="473"/>
    </location>
</feature>
<gene>
    <name evidence="8" type="ORF">FCC1311_065852</name>
</gene>
<dbReference type="OrthoDB" id="514335at2759"/>
<dbReference type="GO" id="GO:0005044">
    <property type="term" value="F:scavenger receptor activity"/>
    <property type="evidence" value="ECO:0007669"/>
    <property type="project" value="TreeGrafter"/>
</dbReference>
<dbReference type="GO" id="GO:0016020">
    <property type="term" value="C:membrane"/>
    <property type="evidence" value="ECO:0007669"/>
    <property type="project" value="UniProtKB-SubCell"/>
</dbReference>
<evidence type="ECO:0000256" key="3">
    <source>
        <dbReference type="ARBA" id="ARBA00022692"/>
    </source>
</evidence>
<dbReference type="PANTHER" id="PTHR11923">
    <property type="entry name" value="SCAVENGER RECEPTOR CLASS B TYPE-1 SR-B1"/>
    <property type="match status" value="1"/>
</dbReference>
<evidence type="ECO:0000256" key="5">
    <source>
        <dbReference type="ARBA" id="ARBA00023136"/>
    </source>
</evidence>
<organism evidence="8 9">
    <name type="scientific">Hondaea fermentalgiana</name>
    <dbReference type="NCBI Taxonomy" id="2315210"/>
    <lineage>
        <taxon>Eukaryota</taxon>
        <taxon>Sar</taxon>
        <taxon>Stramenopiles</taxon>
        <taxon>Bigyra</taxon>
        <taxon>Labyrinthulomycetes</taxon>
        <taxon>Thraustochytrida</taxon>
        <taxon>Thraustochytriidae</taxon>
        <taxon>Hondaea</taxon>
    </lineage>
</organism>
<protein>
    <submittedName>
        <fullName evidence="8">Sensory neuron membrane protein 1</fullName>
    </submittedName>
</protein>
<feature type="transmembrane region" description="Helical" evidence="7">
    <location>
        <begin position="631"/>
        <end position="657"/>
    </location>
</feature>
<feature type="transmembrane region" description="Helical" evidence="7">
    <location>
        <begin position="522"/>
        <end position="541"/>
    </location>
</feature>
<proteinExistence type="inferred from homology"/>
<keyword evidence="3 7" id="KW-0812">Transmembrane</keyword>
<dbReference type="GO" id="GO:0005737">
    <property type="term" value="C:cytoplasm"/>
    <property type="evidence" value="ECO:0007669"/>
    <property type="project" value="TreeGrafter"/>
</dbReference>
<comment type="subcellular location">
    <subcellularLocation>
        <location evidence="1">Membrane</location>
    </subcellularLocation>
</comment>
<keyword evidence="4 7" id="KW-1133">Transmembrane helix</keyword>
<evidence type="ECO:0000256" key="1">
    <source>
        <dbReference type="ARBA" id="ARBA00004370"/>
    </source>
</evidence>
<sequence length="757" mass="84867">MLDNPSASGIADFRSNVRSEDAILLKVHVHSIANPRDVALHGAQPVLNTIGPFVYRTLVENQNLTWMQDGEVVAYRSKQTYVAVPELSVSAAEHTYVNVLNFPMLFAYYSFVRKLPAIMRPSAMELAYRGASSERMIVNRTVDDLIFGYQDDRLFSSRNALDLLHSQGLDQDMGAMSFVVSLDKKKNFPGLLPNMTTNEDIEAYAETYALHTGKYIPQLMRNLVSYEGSDHAIACGKSREDGARLCKPLWDARWANEVGGSDAAYFLPEDIARGKPLQVWMKVFKTQMSLESGESAEIDGIGTVQYRLSRDALRNSSQIPRNIAYAMNGPSGLFNYSRLAEGFPMFVSPPNFFQCDPKLRQAVDGLPHPDPAHDAMVDSFLHAYTGIPIRFVQRLQFNAHVTPLPDADLLGHVQPTFLPIFKAEFQEKMSRAHQSMFATCDRAKDAVEFVHFAAFFCGAFAILVGLAMGFVHIERSNRLELRKRRSGLYQALMLEAGDTTEHYINTWIDRARALRHPHLRTGILVTFVVGFVINMFFELFFTRGMTEIGVFAPLKPGGRYALISIAPDAFINAFLSSLGTLREAKYAVQSGLFPTVYWPALRHPDRHQPLARCCEDPILFSLGPARRYDRILPAALAAGVWMWCLFGVPAILALAVVRYAFHVHVVPSKLFSLVKSLYLSVQTIVVFVALYFHMASSEAAPLRPFLDDHDPYELDNERLRRSSGSCISDDVDEGDLRGLHVALMSSRDDGQDECHEE</sequence>
<accession>A0A2R5GHJ1</accession>
<dbReference type="EMBL" id="BEYU01000075">
    <property type="protein sequence ID" value="GBG30366.1"/>
    <property type="molecule type" value="Genomic_DNA"/>
</dbReference>